<sequence>MAAPSSDVPAGALVLFSGGQDSTTCLAHALEHYARVETAGFDYGQRHRIELECRARIRAALQERFPAWAGRLGPDHMLDISSFGAIGETSLTTQSEIVMLDSGLPSTFVPGRNLVFFVYAAALAYRRGLDVLVGGMCETDYSGYPDCRDATLKALQEAIRLGTEVPFTIETPLMWLSKAQTWALAHELGGDALVELVRNDTHTCYEGDHTTLHDWGYGCGTCPACDLRAKGYRAWRALGAQNG</sequence>
<dbReference type="GO" id="GO:0016879">
    <property type="term" value="F:ligase activity, forming carbon-nitrogen bonds"/>
    <property type="evidence" value="ECO:0007669"/>
    <property type="project" value="UniProtKB-UniRule"/>
</dbReference>
<comment type="pathway">
    <text evidence="1 11">Purine metabolism; 7-cyano-7-deazaguanine biosynthesis.</text>
</comment>
<evidence type="ECO:0000313" key="12">
    <source>
        <dbReference type="EMBL" id="ODS00925.1"/>
    </source>
</evidence>
<evidence type="ECO:0000256" key="9">
    <source>
        <dbReference type="ARBA" id="ARBA00039149"/>
    </source>
</evidence>
<evidence type="ECO:0000256" key="6">
    <source>
        <dbReference type="ARBA" id="ARBA00022833"/>
    </source>
</evidence>
<dbReference type="UniPathway" id="UPA00391"/>
<dbReference type="GO" id="GO:0008616">
    <property type="term" value="P:tRNA queuosine(34) biosynthetic process"/>
    <property type="evidence" value="ECO:0007669"/>
    <property type="project" value="UniProtKB-UniRule"/>
</dbReference>
<evidence type="ECO:0000313" key="13">
    <source>
        <dbReference type="Proteomes" id="UP000094501"/>
    </source>
</evidence>
<dbReference type="EMBL" id="LPWG01000003">
    <property type="protein sequence ID" value="ODS00925.1"/>
    <property type="molecule type" value="Genomic_DNA"/>
</dbReference>
<dbReference type="HAMAP" id="MF_01633">
    <property type="entry name" value="QueC"/>
    <property type="match status" value="1"/>
</dbReference>
<evidence type="ECO:0000256" key="2">
    <source>
        <dbReference type="ARBA" id="ARBA00022598"/>
    </source>
</evidence>
<evidence type="ECO:0000256" key="10">
    <source>
        <dbReference type="ARBA" id="ARBA00047890"/>
    </source>
</evidence>
<evidence type="ECO:0000256" key="5">
    <source>
        <dbReference type="ARBA" id="ARBA00022785"/>
    </source>
</evidence>
<dbReference type="PANTHER" id="PTHR42914:SF1">
    <property type="entry name" value="7-CYANO-7-DEAZAGUANINE SYNTHASE"/>
    <property type="match status" value="1"/>
</dbReference>
<evidence type="ECO:0000256" key="1">
    <source>
        <dbReference type="ARBA" id="ARBA00005061"/>
    </source>
</evidence>
<feature type="binding site" evidence="11">
    <location>
        <begin position="16"/>
        <end position="26"/>
    </location>
    <ligand>
        <name>ATP</name>
        <dbReference type="ChEBI" id="CHEBI:30616"/>
    </ligand>
</feature>
<feature type="binding site" evidence="11">
    <location>
        <position position="225"/>
    </location>
    <ligand>
        <name>Zn(2+)</name>
        <dbReference type="ChEBI" id="CHEBI:29105"/>
    </ligand>
</feature>
<comment type="similarity">
    <text evidence="8 11">Belongs to the QueC family.</text>
</comment>
<dbReference type="EC" id="6.3.4.20" evidence="9 11"/>
<evidence type="ECO:0000256" key="11">
    <source>
        <dbReference type="HAMAP-Rule" id="MF_01633"/>
    </source>
</evidence>
<dbReference type="GO" id="GO:0005524">
    <property type="term" value="F:ATP binding"/>
    <property type="evidence" value="ECO:0007669"/>
    <property type="project" value="UniProtKB-UniRule"/>
</dbReference>
<keyword evidence="13" id="KW-1185">Reference proteome</keyword>
<evidence type="ECO:0000256" key="4">
    <source>
        <dbReference type="ARBA" id="ARBA00022741"/>
    </source>
</evidence>
<dbReference type="PIRSF" id="PIRSF006293">
    <property type="entry name" value="ExsB"/>
    <property type="match status" value="1"/>
</dbReference>
<accession>A0A1E3W532</accession>
<keyword evidence="6 11" id="KW-0862">Zinc</keyword>
<keyword evidence="3 11" id="KW-0479">Metal-binding</keyword>
<evidence type="ECO:0000256" key="8">
    <source>
        <dbReference type="ARBA" id="ARBA00037993"/>
    </source>
</evidence>
<dbReference type="NCBIfam" id="TIGR00364">
    <property type="entry name" value="7-cyano-7-deazaguanine synthase QueC"/>
    <property type="match status" value="1"/>
</dbReference>
<gene>
    <name evidence="11" type="primary">queC</name>
    <name evidence="12" type="ORF">AUC68_13430</name>
</gene>
<comment type="catalytic activity">
    <reaction evidence="10 11">
        <text>7-carboxy-7-carbaguanine + NH4(+) + 2 ATP = 7-cyano-7-carbaguanine + 2 AMP + 2 diphosphate + 2 H(+)</text>
        <dbReference type="Rhea" id="RHEA:27982"/>
        <dbReference type="ChEBI" id="CHEBI:15378"/>
        <dbReference type="ChEBI" id="CHEBI:28938"/>
        <dbReference type="ChEBI" id="CHEBI:30616"/>
        <dbReference type="ChEBI" id="CHEBI:33019"/>
        <dbReference type="ChEBI" id="CHEBI:45075"/>
        <dbReference type="ChEBI" id="CHEBI:61036"/>
        <dbReference type="ChEBI" id="CHEBI:456215"/>
        <dbReference type="EC" id="6.3.4.20"/>
    </reaction>
</comment>
<proteinExistence type="inferred from homology"/>
<dbReference type="InterPro" id="IPR018317">
    <property type="entry name" value="QueC"/>
</dbReference>
<dbReference type="CDD" id="cd01995">
    <property type="entry name" value="QueC-like"/>
    <property type="match status" value="1"/>
</dbReference>
<name>A0A1E3W532_9HYPH</name>
<dbReference type="Pfam" id="PF06508">
    <property type="entry name" value="QueC"/>
    <property type="match status" value="1"/>
</dbReference>
<dbReference type="GO" id="GO:0008270">
    <property type="term" value="F:zinc ion binding"/>
    <property type="evidence" value="ECO:0007669"/>
    <property type="project" value="UniProtKB-UniRule"/>
</dbReference>
<comment type="function">
    <text evidence="11">Catalyzes the ATP-dependent conversion of 7-carboxy-7-deazaguanine (CDG) to 7-cyano-7-deazaguanine (preQ(0)).</text>
</comment>
<dbReference type="PANTHER" id="PTHR42914">
    <property type="entry name" value="7-CYANO-7-DEAZAGUANINE SYNTHASE"/>
    <property type="match status" value="1"/>
</dbReference>
<feature type="binding site" evidence="11">
    <location>
        <position position="204"/>
    </location>
    <ligand>
        <name>Zn(2+)</name>
        <dbReference type="ChEBI" id="CHEBI:29105"/>
    </ligand>
</feature>
<dbReference type="Gene3D" id="3.40.50.620">
    <property type="entry name" value="HUPs"/>
    <property type="match status" value="1"/>
</dbReference>
<dbReference type="STRING" id="1774968.AUC68_13430"/>
<dbReference type="AlphaFoldDB" id="A0A1E3W532"/>
<dbReference type="SUPFAM" id="SSF52402">
    <property type="entry name" value="Adenine nucleotide alpha hydrolases-like"/>
    <property type="match status" value="1"/>
</dbReference>
<comment type="cofactor">
    <cofactor evidence="11">
        <name>Zn(2+)</name>
        <dbReference type="ChEBI" id="CHEBI:29105"/>
    </cofactor>
    <text evidence="11">Binds 1 zinc ion per subunit.</text>
</comment>
<evidence type="ECO:0000256" key="7">
    <source>
        <dbReference type="ARBA" id="ARBA00022840"/>
    </source>
</evidence>
<keyword evidence="2 11" id="KW-0436">Ligase</keyword>
<protein>
    <recommendedName>
        <fullName evidence="9 11">7-cyano-7-deazaguanine synthase</fullName>
        <ecNumber evidence="9 11">6.3.4.20</ecNumber>
    </recommendedName>
    <alternativeName>
        <fullName evidence="11">7-cyano-7-carbaguanine synthase</fullName>
    </alternativeName>
    <alternativeName>
        <fullName evidence="11">PreQ(0) synthase</fullName>
    </alternativeName>
    <alternativeName>
        <fullName evidence="11">Queuosine biosynthesis protein QueC</fullName>
    </alternativeName>
</protein>
<dbReference type="OrthoDB" id="9789567at2"/>
<dbReference type="RefSeq" id="WP_069436190.1">
    <property type="nucleotide sequence ID" value="NZ_LPWG01000003.1"/>
</dbReference>
<keyword evidence="4 11" id="KW-0547">Nucleotide-binding</keyword>
<organism evidence="12 13">
    <name type="scientific">Methyloceanibacter methanicus</name>
    <dbReference type="NCBI Taxonomy" id="1774968"/>
    <lineage>
        <taxon>Bacteria</taxon>
        <taxon>Pseudomonadati</taxon>
        <taxon>Pseudomonadota</taxon>
        <taxon>Alphaproteobacteria</taxon>
        <taxon>Hyphomicrobiales</taxon>
        <taxon>Hyphomicrobiaceae</taxon>
        <taxon>Methyloceanibacter</taxon>
    </lineage>
</organism>
<feature type="binding site" evidence="11">
    <location>
        <position position="219"/>
    </location>
    <ligand>
        <name>Zn(2+)</name>
        <dbReference type="ChEBI" id="CHEBI:29105"/>
    </ligand>
</feature>
<reference evidence="12 13" key="1">
    <citation type="journal article" date="2016" name="Environ. Microbiol.">
        <title>New Methyloceanibacter diversity from North Sea sediments includes methanotroph containing solely the soluble methane monooxygenase.</title>
        <authorList>
            <person name="Vekeman B."/>
            <person name="Kerckhof F.M."/>
            <person name="Cremers G."/>
            <person name="de Vos P."/>
            <person name="Vandamme P."/>
            <person name="Boon N."/>
            <person name="Op den Camp H.J."/>
            <person name="Heylen K."/>
        </authorList>
    </citation>
    <scope>NUCLEOTIDE SEQUENCE [LARGE SCALE GENOMIC DNA]</scope>
    <source>
        <strain evidence="12 13">R-67174</strain>
    </source>
</reference>
<keyword evidence="7 11" id="KW-0067">ATP-binding</keyword>
<dbReference type="InterPro" id="IPR014729">
    <property type="entry name" value="Rossmann-like_a/b/a_fold"/>
</dbReference>
<feature type="binding site" evidence="11">
    <location>
        <position position="222"/>
    </location>
    <ligand>
        <name>Zn(2+)</name>
        <dbReference type="ChEBI" id="CHEBI:29105"/>
    </ligand>
</feature>
<dbReference type="Proteomes" id="UP000094501">
    <property type="component" value="Unassembled WGS sequence"/>
</dbReference>
<evidence type="ECO:0000256" key="3">
    <source>
        <dbReference type="ARBA" id="ARBA00022723"/>
    </source>
</evidence>
<comment type="caution">
    <text evidence="12">The sequence shown here is derived from an EMBL/GenBank/DDBJ whole genome shotgun (WGS) entry which is preliminary data.</text>
</comment>
<keyword evidence="5 11" id="KW-0671">Queuosine biosynthesis</keyword>